<keyword evidence="6 13" id="KW-0418">Kinase</keyword>
<dbReference type="EC" id="2.7.13.3" evidence="2"/>
<feature type="domain" description="DUF7134" evidence="12">
    <location>
        <begin position="5"/>
        <end position="154"/>
    </location>
</feature>
<name>A0A075UI80_9PSEU</name>
<proteinExistence type="predicted"/>
<dbReference type="InterPro" id="IPR055558">
    <property type="entry name" value="DUF7134"/>
</dbReference>
<dbReference type="eggNOG" id="COG4585">
    <property type="taxonomic scope" value="Bacteria"/>
</dbReference>
<dbReference type="Gene3D" id="3.30.565.10">
    <property type="entry name" value="Histidine kinase-like ATPase, C-terminal domain"/>
    <property type="match status" value="1"/>
</dbReference>
<dbReference type="InterPro" id="IPR011712">
    <property type="entry name" value="Sig_transdc_His_kin_sub3_dim/P"/>
</dbReference>
<evidence type="ECO:0000256" key="3">
    <source>
        <dbReference type="ARBA" id="ARBA00022553"/>
    </source>
</evidence>
<dbReference type="GO" id="GO:0046983">
    <property type="term" value="F:protein dimerization activity"/>
    <property type="evidence" value="ECO:0007669"/>
    <property type="project" value="InterPro"/>
</dbReference>
<evidence type="ECO:0000256" key="7">
    <source>
        <dbReference type="ARBA" id="ARBA00022840"/>
    </source>
</evidence>
<dbReference type="CDD" id="cd16917">
    <property type="entry name" value="HATPase_UhpB-NarQ-NarX-like"/>
    <property type="match status" value="1"/>
</dbReference>
<keyword evidence="8" id="KW-0902">Two-component regulatory system</keyword>
<dbReference type="PANTHER" id="PTHR24421:SF10">
    <property type="entry name" value="NITRATE_NITRITE SENSOR PROTEIN NARQ"/>
    <property type="match status" value="1"/>
</dbReference>
<comment type="catalytic activity">
    <reaction evidence="1">
        <text>ATP + protein L-histidine = ADP + protein N-phospho-L-histidine.</text>
        <dbReference type="EC" id="2.7.13.3"/>
    </reaction>
</comment>
<sequence>MQRLLDRLRAHPWVTDLPLYAWFVFLAPTGSSSAPKAVLLVPYLFLVPLLWRRRHPEIVAVLIVAGVTAQYTTELWAYDRGRGELAMAVALYTLVRAGNRRFAALIAGAIVILDVTWGLAWGVTTEQGSWLAIGATIPLHVAAWALGEFLRARQRLSAEEATKAELAASEQEARARAAVAEERTRIARELHDVLAHSVSVIVINAEGAKLMRDKDPEVVDRTLDTIGKAGRDALAELRRLLEVLHAGEAARSPQPTVAELRDLVAQVSASGREVDLQVTGDAEGLPPSAALQAYRIVQESLTNMIKHAPGDASGQVEIDFGQGGHRRNVRIEVTNTGGSEPVAPRLPSSGRGIAGMTQRVEMFHGTLDTGPTRDGGYRVAANLVVEAG</sequence>
<reference evidence="13 14" key="1">
    <citation type="journal article" date="2014" name="J. Biotechnol.">
        <title>Complete genome sequence of the actinobacterium Amycolatopsis japonica MG417-CF17(T) (=DSM 44213T) producing (S,S)-N,N'-ethylenediaminedisuccinic acid.</title>
        <authorList>
            <person name="Stegmann E."/>
            <person name="Albersmeier A."/>
            <person name="Spohn M."/>
            <person name="Gert H."/>
            <person name="Weber T."/>
            <person name="Wohlleben W."/>
            <person name="Kalinowski J."/>
            <person name="Ruckert C."/>
        </authorList>
    </citation>
    <scope>NUCLEOTIDE SEQUENCE [LARGE SCALE GENOMIC DNA]</scope>
    <source>
        <strain evidence="14">MG417-CF17 (DSM 44213)</strain>
    </source>
</reference>
<keyword evidence="9" id="KW-1133">Transmembrane helix</keyword>
<dbReference type="Pfam" id="PF02518">
    <property type="entry name" value="HATPase_c"/>
    <property type="match status" value="1"/>
</dbReference>
<organism evidence="13 14">
    <name type="scientific">Amycolatopsis japonica</name>
    <dbReference type="NCBI Taxonomy" id="208439"/>
    <lineage>
        <taxon>Bacteria</taxon>
        <taxon>Bacillati</taxon>
        <taxon>Actinomycetota</taxon>
        <taxon>Actinomycetes</taxon>
        <taxon>Pseudonocardiales</taxon>
        <taxon>Pseudonocardiaceae</taxon>
        <taxon>Amycolatopsis</taxon>
        <taxon>Amycolatopsis japonica group</taxon>
    </lineage>
</organism>
<dbReference type="InterPro" id="IPR003594">
    <property type="entry name" value="HATPase_dom"/>
</dbReference>
<dbReference type="Pfam" id="PF23539">
    <property type="entry name" value="DUF7134"/>
    <property type="match status" value="1"/>
</dbReference>
<dbReference type="Gene3D" id="1.20.5.1930">
    <property type="match status" value="1"/>
</dbReference>
<gene>
    <name evidence="13" type="ORF">AJAP_04070</name>
</gene>
<feature type="transmembrane region" description="Helical" evidence="9">
    <location>
        <begin position="129"/>
        <end position="147"/>
    </location>
</feature>
<keyword evidence="3" id="KW-0597">Phosphoprotein</keyword>
<keyword evidence="7" id="KW-0067">ATP-binding</keyword>
<protein>
    <recommendedName>
        <fullName evidence="2">histidine kinase</fullName>
        <ecNumber evidence="2">2.7.13.3</ecNumber>
    </recommendedName>
</protein>
<evidence type="ECO:0000256" key="2">
    <source>
        <dbReference type="ARBA" id="ARBA00012438"/>
    </source>
</evidence>
<keyword evidence="5" id="KW-0547">Nucleotide-binding</keyword>
<keyword evidence="9" id="KW-0812">Transmembrane</keyword>
<dbReference type="GO" id="GO:0016020">
    <property type="term" value="C:membrane"/>
    <property type="evidence" value="ECO:0007669"/>
    <property type="project" value="InterPro"/>
</dbReference>
<evidence type="ECO:0000259" key="11">
    <source>
        <dbReference type="Pfam" id="PF07730"/>
    </source>
</evidence>
<accession>A0A075UI80</accession>
<dbReference type="EMBL" id="CP008953">
    <property type="protein sequence ID" value="AIG73737.1"/>
    <property type="molecule type" value="Genomic_DNA"/>
</dbReference>
<evidence type="ECO:0000256" key="1">
    <source>
        <dbReference type="ARBA" id="ARBA00000085"/>
    </source>
</evidence>
<dbReference type="AlphaFoldDB" id="A0A075UI80"/>
<evidence type="ECO:0000259" key="10">
    <source>
        <dbReference type="Pfam" id="PF02518"/>
    </source>
</evidence>
<evidence type="ECO:0000313" key="13">
    <source>
        <dbReference type="EMBL" id="AIG73737.1"/>
    </source>
</evidence>
<dbReference type="KEGG" id="aja:AJAP_04070"/>
<dbReference type="RefSeq" id="WP_038508247.1">
    <property type="nucleotide sequence ID" value="NZ_CP008953.1"/>
</dbReference>
<feature type="domain" description="Histidine kinase/HSP90-like ATPase" evidence="10">
    <location>
        <begin position="291"/>
        <end position="381"/>
    </location>
</feature>
<evidence type="ECO:0000313" key="14">
    <source>
        <dbReference type="Proteomes" id="UP000028492"/>
    </source>
</evidence>
<keyword evidence="14" id="KW-1185">Reference proteome</keyword>
<dbReference type="HOGENOM" id="CLU_000445_20_1_11"/>
<dbReference type="InterPro" id="IPR050482">
    <property type="entry name" value="Sensor_HK_TwoCompSys"/>
</dbReference>
<evidence type="ECO:0000256" key="8">
    <source>
        <dbReference type="ARBA" id="ARBA00023012"/>
    </source>
</evidence>
<evidence type="ECO:0000256" key="9">
    <source>
        <dbReference type="SAM" id="Phobius"/>
    </source>
</evidence>
<dbReference type="GO" id="GO:0000155">
    <property type="term" value="F:phosphorelay sensor kinase activity"/>
    <property type="evidence" value="ECO:0007669"/>
    <property type="project" value="InterPro"/>
</dbReference>
<dbReference type="Pfam" id="PF07730">
    <property type="entry name" value="HisKA_3"/>
    <property type="match status" value="1"/>
</dbReference>
<evidence type="ECO:0000256" key="5">
    <source>
        <dbReference type="ARBA" id="ARBA00022741"/>
    </source>
</evidence>
<evidence type="ECO:0000259" key="12">
    <source>
        <dbReference type="Pfam" id="PF23539"/>
    </source>
</evidence>
<dbReference type="PANTHER" id="PTHR24421">
    <property type="entry name" value="NITRATE/NITRITE SENSOR PROTEIN NARX-RELATED"/>
    <property type="match status" value="1"/>
</dbReference>
<dbReference type="SUPFAM" id="SSF55874">
    <property type="entry name" value="ATPase domain of HSP90 chaperone/DNA topoisomerase II/histidine kinase"/>
    <property type="match status" value="1"/>
</dbReference>
<feature type="domain" description="Signal transduction histidine kinase subgroup 3 dimerisation and phosphoacceptor" evidence="11">
    <location>
        <begin position="182"/>
        <end position="247"/>
    </location>
</feature>
<feature type="transmembrane region" description="Helical" evidence="9">
    <location>
        <begin position="102"/>
        <end position="123"/>
    </location>
</feature>
<keyword evidence="9" id="KW-0472">Membrane</keyword>
<dbReference type="InterPro" id="IPR036890">
    <property type="entry name" value="HATPase_C_sf"/>
</dbReference>
<dbReference type="Proteomes" id="UP000028492">
    <property type="component" value="Chromosome"/>
</dbReference>
<evidence type="ECO:0000256" key="4">
    <source>
        <dbReference type="ARBA" id="ARBA00022679"/>
    </source>
</evidence>
<evidence type="ECO:0000256" key="6">
    <source>
        <dbReference type="ARBA" id="ARBA00022777"/>
    </source>
</evidence>
<dbReference type="STRING" id="208439.AJAP_04070"/>
<keyword evidence="4" id="KW-0808">Transferase</keyword>
<dbReference type="GO" id="GO:0005524">
    <property type="term" value="F:ATP binding"/>
    <property type="evidence" value="ECO:0007669"/>
    <property type="project" value="UniProtKB-KW"/>
</dbReference>